<dbReference type="SMART" id="SM00342">
    <property type="entry name" value="HTH_ARAC"/>
    <property type="match status" value="1"/>
</dbReference>
<evidence type="ECO:0000256" key="1">
    <source>
        <dbReference type="ARBA" id="ARBA00023015"/>
    </source>
</evidence>
<dbReference type="InterPro" id="IPR020449">
    <property type="entry name" value="Tscrpt_reg_AraC-type_HTH"/>
</dbReference>
<feature type="domain" description="HTH araC/xylS-type" evidence="4">
    <location>
        <begin position="187"/>
        <end position="285"/>
    </location>
</feature>
<dbReference type="InterPro" id="IPR018062">
    <property type="entry name" value="HTH_AraC-typ_CS"/>
</dbReference>
<evidence type="ECO:0000256" key="2">
    <source>
        <dbReference type="ARBA" id="ARBA00023125"/>
    </source>
</evidence>
<dbReference type="Pfam" id="PF12833">
    <property type="entry name" value="HTH_18"/>
    <property type="match status" value="1"/>
</dbReference>
<protein>
    <submittedName>
        <fullName evidence="5">AraC family transcriptional regulator</fullName>
    </submittedName>
</protein>
<evidence type="ECO:0000256" key="3">
    <source>
        <dbReference type="ARBA" id="ARBA00023163"/>
    </source>
</evidence>
<dbReference type="SUPFAM" id="SSF46689">
    <property type="entry name" value="Homeodomain-like"/>
    <property type="match status" value="2"/>
</dbReference>
<dbReference type="EMBL" id="LVWI01000047">
    <property type="protein sequence ID" value="OKP85205.1"/>
    <property type="molecule type" value="Genomic_DNA"/>
</dbReference>
<dbReference type="PROSITE" id="PS00041">
    <property type="entry name" value="HTH_ARAC_FAMILY_1"/>
    <property type="match status" value="1"/>
</dbReference>
<name>A0ABX3EKZ4_9BACL</name>
<dbReference type="Gene3D" id="2.60.120.10">
    <property type="entry name" value="Jelly Rolls"/>
    <property type="match status" value="1"/>
</dbReference>
<dbReference type="InterPro" id="IPR003313">
    <property type="entry name" value="AraC-bd"/>
</dbReference>
<dbReference type="InterPro" id="IPR009057">
    <property type="entry name" value="Homeodomain-like_sf"/>
</dbReference>
<gene>
    <name evidence="5" type="ORF">A3844_17230</name>
</gene>
<evidence type="ECO:0000313" key="5">
    <source>
        <dbReference type="EMBL" id="OKP85205.1"/>
    </source>
</evidence>
<reference evidence="5 6" key="1">
    <citation type="submission" date="2016-03" db="EMBL/GenBank/DDBJ databases">
        <authorList>
            <person name="Sant'Anna F.H."/>
            <person name="Ambrosini A."/>
            <person name="Souza R."/>
            <person name="Bach E."/>
            <person name="Fernandes G."/>
            <person name="Balsanelli E."/>
            <person name="Baura V.A."/>
            <person name="Souza E.M."/>
            <person name="Passaglia L."/>
        </authorList>
    </citation>
    <scope>NUCLEOTIDE SEQUENCE [LARGE SCALE GENOMIC DNA]</scope>
    <source>
        <strain evidence="5 6">P26E</strain>
    </source>
</reference>
<sequence length="287" mass="33226">MDIGQVPDQIRFDLTASRNGLQIEFDRNDFHTMTETHFHREYELYYLFSGERNYFIHDRSFTVQPGDIVLIGSDIVHRTSDAGIPGYERMLLYYDPAFFDGFSAEHKQLLLSVFSHEYPILRLKLQQRLPLEALLLKLLGELTEEPPGYEIHAVHAATELLLFTARELLRQEPSVHYEPTPVQQKITAIVRHIHASYAEPLELDDLSSRFYISKSHLSRMFKEVTGFGFSEYINLTRVRQAQRLLKETGLSVTSVSEQCGFGNFSHFGKVFKQLSGVSPREYRLFNS</sequence>
<keyword evidence="6" id="KW-1185">Reference proteome</keyword>
<keyword evidence="1" id="KW-0805">Transcription regulation</keyword>
<proteinExistence type="predicted"/>
<dbReference type="Gene3D" id="1.10.10.60">
    <property type="entry name" value="Homeodomain-like"/>
    <property type="match status" value="2"/>
</dbReference>
<dbReference type="RefSeq" id="WP_074083844.1">
    <property type="nucleotide sequence ID" value="NZ_LVWI01000047.1"/>
</dbReference>
<dbReference type="PANTHER" id="PTHR43280">
    <property type="entry name" value="ARAC-FAMILY TRANSCRIPTIONAL REGULATOR"/>
    <property type="match status" value="1"/>
</dbReference>
<accession>A0ABX3EKZ4</accession>
<dbReference type="SUPFAM" id="SSF51215">
    <property type="entry name" value="Regulatory protein AraC"/>
    <property type="match status" value="1"/>
</dbReference>
<dbReference type="PROSITE" id="PS01124">
    <property type="entry name" value="HTH_ARAC_FAMILY_2"/>
    <property type="match status" value="1"/>
</dbReference>
<organism evidence="5 6">
    <name type="scientific">Paenibacillus helianthi</name>
    <dbReference type="NCBI Taxonomy" id="1349432"/>
    <lineage>
        <taxon>Bacteria</taxon>
        <taxon>Bacillati</taxon>
        <taxon>Bacillota</taxon>
        <taxon>Bacilli</taxon>
        <taxon>Bacillales</taxon>
        <taxon>Paenibacillaceae</taxon>
        <taxon>Paenibacillus</taxon>
    </lineage>
</organism>
<keyword evidence="3" id="KW-0804">Transcription</keyword>
<dbReference type="PANTHER" id="PTHR43280:SF2">
    <property type="entry name" value="HTH-TYPE TRANSCRIPTIONAL REGULATOR EXSA"/>
    <property type="match status" value="1"/>
</dbReference>
<comment type="caution">
    <text evidence="5">The sequence shown here is derived from an EMBL/GenBank/DDBJ whole genome shotgun (WGS) entry which is preliminary data.</text>
</comment>
<dbReference type="Proteomes" id="UP000186058">
    <property type="component" value="Unassembled WGS sequence"/>
</dbReference>
<evidence type="ECO:0000313" key="6">
    <source>
        <dbReference type="Proteomes" id="UP000186058"/>
    </source>
</evidence>
<dbReference type="Pfam" id="PF02311">
    <property type="entry name" value="AraC_binding"/>
    <property type="match status" value="1"/>
</dbReference>
<keyword evidence="2" id="KW-0238">DNA-binding</keyword>
<dbReference type="InterPro" id="IPR014710">
    <property type="entry name" value="RmlC-like_jellyroll"/>
</dbReference>
<dbReference type="InterPro" id="IPR037923">
    <property type="entry name" value="HTH-like"/>
</dbReference>
<dbReference type="PRINTS" id="PR00032">
    <property type="entry name" value="HTHARAC"/>
</dbReference>
<dbReference type="InterPro" id="IPR018060">
    <property type="entry name" value="HTH_AraC"/>
</dbReference>
<evidence type="ECO:0000259" key="4">
    <source>
        <dbReference type="PROSITE" id="PS01124"/>
    </source>
</evidence>